<dbReference type="PANTHER" id="PTHR13593">
    <property type="match status" value="1"/>
</dbReference>
<evidence type="ECO:0000256" key="1">
    <source>
        <dbReference type="SAM" id="SignalP"/>
    </source>
</evidence>
<organism evidence="2">
    <name type="scientific">Lygus hesperus</name>
    <name type="common">Western plant bug</name>
    <dbReference type="NCBI Taxonomy" id="30085"/>
    <lineage>
        <taxon>Eukaryota</taxon>
        <taxon>Metazoa</taxon>
        <taxon>Ecdysozoa</taxon>
        <taxon>Arthropoda</taxon>
        <taxon>Hexapoda</taxon>
        <taxon>Insecta</taxon>
        <taxon>Pterygota</taxon>
        <taxon>Neoptera</taxon>
        <taxon>Paraneoptera</taxon>
        <taxon>Hemiptera</taxon>
        <taxon>Heteroptera</taxon>
        <taxon>Panheteroptera</taxon>
        <taxon>Cimicomorpha</taxon>
        <taxon>Miridae</taxon>
        <taxon>Mirini</taxon>
        <taxon>Lygus</taxon>
    </lineage>
</organism>
<feature type="chain" id="PRO_5015033689" description="PI-PLC X domain-containing protein 1" evidence="1">
    <location>
        <begin position="17"/>
        <end position="319"/>
    </location>
</feature>
<evidence type="ECO:0008006" key="4">
    <source>
        <dbReference type="Google" id="ProtNLM"/>
    </source>
</evidence>
<dbReference type="InterPro" id="IPR051057">
    <property type="entry name" value="PI-PLC_domain"/>
</dbReference>
<reference evidence="2" key="2">
    <citation type="submission" date="2014-07" db="EMBL/GenBank/DDBJ databases">
        <authorList>
            <person name="Hull J."/>
        </authorList>
    </citation>
    <scope>NUCLEOTIDE SEQUENCE</scope>
</reference>
<name>A0A0A9WGD6_LYGHE</name>
<gene>
    <name evidence="2" type="ORF">CM83_99931</name>
</gene>
<dbReference type="Gene3D" id="3.20.20.190">
    <property type="entry name" value="Phosphatidylinositol (PI) phosphodiesterase"/>
    <property type="match status" value="1"/>
</dbReference>
<dbReference type="EMBL" id="GBRD01002399">
    <property type="protein sequence ID" value="JAG63422.1"/>
    <property type="molecule type" value="Transcribed_RNA"/>
</dbReference>
<dbReference type="InterPro" id="IPR017946">
    <property type="entry name" value="PLC-like_Pdiesterase_TIM-brl"/>
</dbReference>
<dbReference type="GO" id="GO:0008081">
    <property type="term" value="F:phosphoric diester hydrolase activity"/>
    <property type="evidence" value="ECO:0007669"/>
    <property type="project" value="InterPro"/>
</dbReference>
<accession>A0A0A9WGD6</accession>
<evidence type="ECO:0000313" key="3">
    <source>
        <dbReference type="EMBL" id="JAG63422.1"/>
    </source>
</evidence>
<sequence length="319" mass="37458">MKLTWMVLCYIGGASGFQIFGIQTPQIMDSIPRRLCELLTSTKNCYYWRPRYSHQNRVGGPYIEITVSPLVTSEFIRVLDISWNCGDQCRPGDWVALYGKPPANKNEPSLYEDVVLAKKGWVRTGVQEMRKYPRIARFHSRCLGYWAAYWSLHQDEPVATTCLMTNPTWMEDIWEDIKHLKLNEVFLPGSHDAGSYTLHYQPYIQRKYEKYLYNQDETILEQLIHGSRYLDLRIAYYESMGYWVNHQIVRTQMLHLVLEDVLLFLNNTREILIIDLHGFPIGFRGSMDAHEAFLDYLRAYLGEHMAPFTGYDTTLEKIR</sequence>
<feature type="non-terminal residue" evidence="2">
    <location>
        <position position="319"/>
    </location>
</feature>
<protein>
    <recommendedName>
        <fullName evidence="4">PI-PLC X domain-containing protein 1</fullName>
    </recommendedName>
</protein>
<dbReference type="EMBL" id="GBHO01036102">
    <property type="protein sequence ID" value="JAG07502.1"/>
    <property type="molecule type" value="Transcribed_RNA"/>
</dbReference>
<dbReference type="GO" id="GO:0006629">
    <property type="term" value="P:lipid metabolic process"/>
    <property type="evidence" value="ECO:0007669"/>
    <property type="project" value="InterPro"/>
</dbReference>
<keyword evidence="1" id="KW-0732">Signal</keyword>
<dbReference type="SUPFAM" id="SSF51695">
    <property type="entry name" value="PLC-like phosphodiesterases"/>
    <property type="match status" value="1"/>
</dbReference>
<proteinExistence type="predicted"/>
<feature type="signal peptide" evidence="1">
    <location>
        <begin position="1"/>
        <end position="16"/>
    </location>
</feature>
<reference evidence="3" key="3">
    <citation type="submission" date="2014-09" db="EMBL/GenBank/DDBJ databases">
        <authorList>
            <person name="Magalhaes I.L.F."/>
            <person name="Oliveira U."/>
            <person name="Santos F.R."/>
            <person name="Vidigal T.H.D.A."/>
            <person name="Brescovit A.D."/>
            <person name="Santos A.J."/>
        </authorList>
    </citation>
    <scope>NUCLEOTIDE SEQUENCE</scope>
</reference>
<reference evidence="2" key="1">
    <citation type="journal article" date="2014" name="PLoS ONE">
        <title>Transcriptome-Based Identification of ABC Transporters in the Western Tarnished Plant Bug Lygus hesperus.</title>
        <authorList>
            <person name="Hull J.J."/>
            <person name="Chaney K."/>
            <person name="Geib S.M."/>
            <person name="Fabrick J.A."/>
            <person name="Brent C.S."/>
            <person name="Walsh D."/>
            <person name="Lavine L.C."/>
        </authorList>
    </citation>
    <scope>NUCLEOTIDE SEQUENCE</scope>
</reference>
<dbReference type="PROSITE" id="PS50007">
    <property type="entry name" value="PIPLC_X_DOMAIN"/>
    <property type="match status" value="1"/>
</dbReference>
<dbReference type="PANTHER" id="PTHR13593:SF103">
    <property type="entry name" value="RE10370P"/>
    <property type="match status" value="1"/>
</dbReference>
<evidence type="ECO:0000313" key="2">
    <source>
        <dbReference type="EMBL" id="JAG07502.1"/>
    </source>
</evidence>
<dbReference type="AlphaFoldDB" id="A0A0A9WGD6"/>